<protein>
    <submittedName>
        <fullName evidence="4">Uncharacterized protein LOC114244437</fullName>
    </submittedName>
</protein>
<evidence type="ECO:0000256" key="2">
    <source>
        <dbReference type="SAM" id="Phobius"/>
    </source>
</evidence>
<name>A0A6J2JV11_BOMMA</name>
<keyword evidence="2" id="KW-0472">Membrane</keyword>
<evidence type="ECO:0000256" key="1">
    <source>
        <dbReference type="SAM" id="MobiDB-lite"/>
    </source>
</evidence>
<dbReference type="KEGG" id="bman:114244437"/>
<feature type="transmembrane region" description="Helical" evidence="2">
    <location>
        <begin position="131"/>
        <end position="151"/>
    </location>
</feature>
<keyword evidence="2" id="KW-0812">Transmembrane</keyword>
<feature type="transmembrane region" description="Helical" evidence="2">
    <location>
        <begin position="20"/>
        <end position="40"/>
    </location>
</feature>
<dbReference type="RefSeq" id="XP_028032049.1">
    <property type="nucleotide sequence ID" value="XM_028176248.1"/>
</dbReference>
<dbReference type="GeneID" id="114244437"/>
<keyword evidence="3" id="KW-1185">Reference proteome</keyword>
<proteinExistence type="predicted"/>
<evidence type="ECO:0000313" key="3">
    <source>
        <dbReference type="Proteomes" id="UP000504629"/>
    </source>
</evidence>
<sequence length="360" mass="40601">MDEPFQCVKSFLLNFKLNNCCYFASVKIGLLLTAYFNVIYDISSIIGISDESYSPIIKLVEDSLLEDNATKPVPILCYSTELAFNVILLCAVYRKDLCLMTTFVYFGITSLTTSILIYSVVIVATGAFMKIAIVLSILFQLYVILLVRSMIVEIKQARKNELLPTVVMSSLLRNKHALIVHDAETQVDQIEPNALDTLGYNPLDNYSDSQLKNVVEKPKKDNSVDDIELRTTTDRASDMNEKIKPSTLVGKPIGENQNIAEAKTETKKDKTLVLQKEAKLEIVVEEPKANIVMTDSGMNEEKILIDDNECNVETIVEKPKKRRWFISKAKTVGRNDKPSPLKKNNEKQSNLETVEEMPKM</sequence>
<feature type="transmembrane region" description="Helical" evidence="2">
    <location>
        <begin position="103"/>
        <end position="125"/>
    </location>
</feature>
<organism evidence="3 4">
    <name type="scientific">Bombyx mandarina</name>
    <name type="common">Wild silk moth</name>
    <name type="synonym">Wild silkworm</name>
    <dbReference type="NCBI Taxonomy" id="7092"/>
    <lineage>
        <taxon>Eukaryota</taxon>
        <taxon>Metazoa</taxon>
        <taxon>Ecdysozoa</taxon>
        <taxon>Arthropoda</taxon>
        <taxon>Hexapoda</taxon>
        <taxon>Insecta</taxon>
        <taxon>Pterygota</taxon>
        <taxon>Neoptera</taxon>
        <taxon>Endopterygota</taxon>
        <taxon>Lepidoptera</taxon>
        <taxon>Glossata</taxon>
        <taxon>Ditrysia</taxon>
        <taxon>Bombycoidea</taxon>
        <taxon>Bombycidae</taxon>
        <taxon>Bombycinae</taxon>
        <taxon>Bombyx</taxon>
    </lineage>
</organism>
<feature type="compositionally biased region" description="Basic and acidic residues" evidence="1">
    <location>
        <begin position="333"/>
        <end position="346"/>
    </location>
</feature>
<keyword evidence="2" id="KW-1133">Transmembrane helix</keyword>
<dbReference type="OrthoDB" id="6895186at2759"/>
<dbReference type="AlphaFoldDB" id="A0A6J2JV11"/>
<accession>A0A6J2JV11</accession>
<dbReference type="Proteomes" id="UP000504629">
    <property type="component" value="Unplaced"/>
</dbReference>
<gene>
    <name evidence="4" type="primary">LOC114244437</name>
</gene>
<reference evidence="4" key="1">
    <citation type="submission" date="2025-08" db="UniProtKB">
        <authorList>
            <consortium name="RefSeq"/>
        </authorList>
    </citation>
    <scope>IDENTIFICATION</scope>
    <source>
        <tissue evidence="4">Silk gland</tissue>
    </source>
</reference>
<feature type="region of interest" description="Disordered" evidence="1">
    <location>
        <begin position="328"/>
        <end position="360"/>
    </location>
</feature>
<evidence type="ECO:0000313" key="4">
    <source>
        <dbReference type="RefSeq" id="XP_028032049.1"/>
    </source>
</evidence>